<proteinExistence type="predicted"/>
<evidence type="ECO:0008006" key="3">
    <source>
        <dbReference type="Google" id="ProtNLM"/>
    </source>
</evidence>
<evidence type="ECO:0000313" key="1">
    <source>
        <dbReference type="EMBL" id="KAK4426318.1"/>
    </source>
</evidence>
<evidence type="ECO:0000313" key="2">
    <source>
        <dbReference type="Proteomes" id="UP001293254"/>
    </source>
</evidence>
<gene>
    <name evidence="1" type="ORF">Salat_1400300</name>
</gene>
<dbReference type="Pfam" id="PF14223">
    <property type="entry name" value="Retrotran_gag_2"/>
    <property type="match status" value="1"/>
</dbReference>
<dbReference type="EMBL" id="JACGWO010000005">
    <property type="protein sequence ID" value="KAK4426318.1"/>
    <property type="molecule type" value="Genomic_DNA"/>
</dbReference>
<dbReference type="Proteomes" id="UP001293254">
    <property type="component" value="Unassembled WGS sequence"/>
</dbReference>
<comment type="caution">
    <text evidence="1">The sequence shown here is derived from an EMBL/GenBank/DDBJ whole genome shotgun (WGS) entry which is preliminary data.</text>
</comment>
<name>A0AAE2CLA1_9LAMI</name>
<protein>
    <recommendedName>
        <fullName evidence="3">Retrovirus-related Pol polyprotein from transposon TNT 1-94</fullName>
    </recommendedName>
</protein>
<reference evidence="1" key="2">
    <citation type="journal article" date="2024" name="Plant">
        <title>Genomic evolution and insights into agronomic trait innovations of Sesamum species.</title>
        <authorList>
            <person name="Miao H."/>
            <person name="Wang L."/>
            <person name="Qu L."/>
            <person name="Liu H."/>
            <person name="Sun Y."/>
            <person name="Le M."/>
            <person name="Wang Q."/>
            <person name="Wei S."/>
            <person name="Zheng Y."/>
            <person name="Lin W."/>
            <person name="Duan Y."/>
            <person name="Cao H."/>
            <person name="Xiong S."/>
            <person name="Wang X."/>
            <person name="Wei L."/>
            <person name="Li C."/>
            <person name="Ma Q."/>
            <person name="Ju M."/>
            <person name="Zhao R."/>
            <person name="Li G."/>
            <person name="Mu C."/>
            <person name="Tian Q."/>
            <person name="Mei H."/>
            <person name="Zhang T."/>
            <person name="Gao T."/>
            <person name="Zhang H."/>
        </authorList>
    </citation>
    <scope>NUCLEOTIDE SEQUENCE</scope>
    <source>
        <strain evidence="1">3651</strain>
    </source>
</reference>
<sequence>MAHFLQKHQVPHRKYKAKVLALFTINSKFNLVLHIRKEFLGLSGVRCELLKNIFDRNGVEIFDGTGHFGMWQGEVLDALFQQGLDIALEKLKPGNMEEEDWNYINRLACATIRSCLSKEQKYAFSKETSAHKLWTTLEEKFLKKNIQNKLYMKKRLFRFSYVSGTTMNDHISNFNQLVTNLMNMDETFKDQDLALILLGSLPEEFEVSRNGFTPREERCISS</sequence>
<reference evidence="1" key="1">
    <citation type="submission" date="2020-06" db="EMBL/GenBank/DDBJ databases">
        <authorList>
            <person name="Li T."/>
            <person name="Hu X."/>
            <person name="Zhang T."/>
            <person name="Song X."/>
            <person name="Zhang H."/>
            <person name="Dai N."/>
            <person name="Sheng W."/>
            <person name="Hou X."/>
            <person name="Wei L."/>
        </authorList>
    </citation>
    <scope>NUCLEOTIDE SEQUENCE</scope>
    <source>
        <strain evidence="1">3651</strain>
        <tissue evidence="1">Leaf</tissue>
    </source>
</reference>
<organism evidence="1 2">
    <name type="scientific">Sesamum alatum</name>
    <dbReference type="NCBI Taxonomy" id="300844"/>
    <lineage>
        <taxon>Eukaryota</taxon>
        <taxon>Viridiplantae</taxon>
        <taxon>Streptophyta</taxon>
        <taxon>Embryophyta</taxon>
        <taxon>Tracheophyta</taxon>
        <taxon>Spermatophyta</taxon>
        <taxon>Magnoliopsida</taxon>
        <taxon>eudicotyledons</taxon>
        <taxon>Gunneridae</taxon>
        <taxon>Pentapetalae</taxon>
        <taxon>asterids</taxon>
        <taxon>lamiids</taxon>
        <taxon>Lamiales</taxon>
        <taxon>Pedaliaceae</taxon>
        <taxon>Sesamum</taxon>
    </lineage>
</organism>
<keyword evidence="2" id="KW-1185">Reference proteome</keyword>
<accession>A0AAE2CLA1</accession>
<dbReference type="AlphaFoldDB" id="A0AAE2CLA1"/>